<name>A0A2N2EAG6_9BACT</name>
<feature type="transmembrane region" description="Helical" evidence="1">
    <location>
        <begin position="126"/>
        <end position="146"/>
    </location>
</feature>
<evidence type="ECO:0000313" key="3">
    <source>
        <dbReference type="Proteomes" id="UP000233517"/>
    </source>
</evidence>
<dbReference type="InterPro" id="IPR003832">
    <property type="entry name" value="DUF212"/>
</dbReference>
<gene>
    <name evidence="2" type="ORF">CVU82_00715</name>
</gene>
<evidence type="ECO:0008006" key="4">
    <source>
        <dbReference type="Google" id="ProtNLM"/>
    </source>
</evidence>
<dbReference type="AlphaFoldDB" id="A0A2N2EAG6"/>
<keyword evidence="1" id="KW-0812">Transmembrane</keyword>
<feature type="transmembrane region" description="Helical" evidence="1">
    <location>
        <begin position="36"/>
        <end position="61"/>
    </location>
</feature>
<comment type="caution">
    <text evidence="2">The sequence shown here is derived from an EMBL/GenBank/DDBJ whole genome shotgun (WGS) entry which is preliminary data.</text>
</comment>
<keyword evidence="1" id="KW-1133">Transmembrane helix</keyword>
<dbReference type="Pfam" id="PF02681">
    <property type="entry name" value="DUF212"/>
    <property type="match status" value="1"/>
</dbReference>
<dbReference type="Proteomes" id="UP000233517">
    <property type="component" value="Unassembled WGS sequence"/>
</dbReference>
<reference evidence="2 3" key="1">
    <citation type="journal article" date="2017" name="ISME J.">
        <title>Potential for microbial H2 and metal transformations associated with novel bacteria and archaea in deep terrestrial subsurface sediments.</title>
        <authorList>
            <person name="Hernsdorf A.W."/>
            <person name="Amano Y."/>
            <person name="Miyakawa K."/>
            <person name="Ise K."/>
            <person name="Suzuki Y."/>
            <person name="Anantharaman K."/>
            <person name="Probst A."/>
            <person name="Burstein D."/>
            <person name="Thomas B.C."/>
            <person name="Banfield J.F."/>
        </authorList>
    </citation>
    <scope>NUCLEOTIDE SEQUENCE [LARGE SCALE GENOMIC DNA]</scope>
    <source>
        <strain evidence="2">HGW-Falkowbacteria-1</strain>
    </source>
</reference>
<organism evidence="2 3">
    <name type="scientific">Candidatus Falkowbacteria bacterium HGW-Falkowbacteria-1</name>
    <dbReference type="NCBI Taxonomy" id="2013768"/>
    <lineage>
        <taxon>Bacteria</taxon>
        <taxon>Candidatus Falkowiibacteriota</taxon>
    </lineage>
</organism>
<dbReference type="PANTHER" id="PTHR31446:SF29">
    <property type="entry name" value="ACID PHOSPHATASE_VANADIUM-DEPENDENT HALOPEROXIDASE-RELATED PROTEIN"/>
    <property type="match status" value="1"/>
</dbReference>
<feature type="transmembrane region" description="Helical" evidence="1">
    <location>
        <begin position="6"/>
        <end position="24"/>
    </location>
</feature>
<evidence type="ECO:0000256" key="1">
    <source>
        <dbReference type="SAM" id="Phobius"/>
    </source>
</evidence>
<protein>
    <recommendedName>
        <fullName evidence="4">Acid phosphatase</fullName>
    </recommendedName>
</protein>
<dbReference type="EMBL" id="PHAI01000001">
    <property type="protein sequence ID" value="PKM91715.1"/>
    <property type="molecule type" value="Genomic_DNA"/>
</dbReference>
<feature type="transmembrane region" description="Helical" evidence="1">
    <location>
        <begin position="67"/>
        <end position="84"/>
    </location>
</feature>
<sequence>MNSYLILITPFVAVITAQALKIILNKKNKMKWKDFFALTYAGMPSGHSAFVISLVTIIGLVEGFDSGLFAMSLAFAVIVINDALKLRMYLGQQGGIINILVEDLSEDQFLDQKYPKMKERIGHTKIEVLAGSMLGIMIAISLYLLFS</sequence>
<evidence type="ECO:0000313" key="2">
    <source>
        <dbReference type="EMBL" id="PKM91715.1"/>
    </source>
</evidence>
<keyword evidence="1" id="KW-0472">Membrane</keyword>
<accession>A0A2N2EAG6</accession>
<dbReference type="PANTHER" id="PTHR31446">
    <property type="entry name" value="ACID PHOSPHATASE/VANADIUM-DEPENDENT HALOPEROXIDASE-RELATED PROTEIN"/>
    <property type="match status" value="1"/>
</dbReference>
<proteinExistence type="predicted"/>